<sequence>MATMGGQRRLSVRRGSVSASDPFGAHAAVNRSCSSSSSTLTIVRVVEQPAPISLNLADPPTTAHRRSIRRQPNSTTDRLSFAISSFTQSQSTPSSPTSTRLPPSPSSSPRLRPSSPSRRLSSSYSKQSLTPDQLLDLARQSTSPRYSPAVQPPSFTPLPADIYLPFIDRPAEVSTLLSTPPTLKLFSLLAQTFPKAPATDPVFSDDPSTWPFSTLRTWLTSVDRITADDALWVRNARRCVLAHSELIWERIKGALGVPPELELEEEEWDEMEEEEALDSPALGGVDAQDVSDSPTPGHPSASPLSIEPIVATPSSHPPALTPGSVNPPPLSLPSALTQTDSTPGLQDIGEEDEVEDDDAKDKDKAAKEQAEAEDKQVHGLRISTSPAPSSPTAHGSFSYPASPFVYDSGRNSVEPRSPEMSPSLTRRMSRTSSHGSVASLGRPVLGAYSYGGYASGSDFGDTDSERAYDPVGDRAPGNPLFPSNFARLAVGPTLSANNPALRTPRTLPAPAYPHPRFTRWAPGSRPPSWIEGWDPKKHEYAVTVASGSSVGAGGGE</sequence>
<gene>
    <name evidence="1" type="ORF">BV22DRAFT_1050375</name>
</gene>
<dbReference type="EMBL" id="MU266584">
    <property type="protein sequence ID" value="KAH7920376.1"/>
    <property type="molecule type" value="Genomic_DNA"/>
</dbReference>
<evidence type="ECO:0000313" key="1">
    <source>
        <dbReference type="EMBL" id="KAH7920376.1"/>
    </source>
</evidence>
<organism evidence="1 2">
    <name type="scientific">Leucogyrophana mollusca</name>
    <dbReference type="NCBI Taxonomy" id="85980"/>
    <lineage>
        <taxon>Eukaryota</taxon>
        <taxon>Fungi</taxon>
        <taxon>Dikarya</taxon>
        <taxon>Basidiomycota</taxon>
        <taxon>Agaricomycotina</taxon>
        <taxon>Agaricomycetes</taxon>
        <taxon>Agaricomycetidae</taxon>
        <taxon>Boletales</taxon>
        <taxon>Boletales incertae sedis</taxon>
        <taxon>Leucogyrophana</taxon>
    </lineage>
</organism>
<comment type="caution">
    <text evidence="1">The sequence shown here is derived from an EMBL/GenBank/DDBJ whole genome shotgun (WGS) entry which is preliminary data.</text>
</comment>
<dbReference type="Proteomes" id="UP000790709">
    <property type="component" value="Unassembled WGS sequence"/>
</dbReference>
<protein>
    <submittedName>
        <fullName evidence="1">Uncharacterized protein</fullName>
    </submittedName>
</protein>
<proteinExistence type="predicted"/>
<accession>A0ACB8B3J3</accession>
<name>A0ACB8B3J3_9AGAM</name>
<evidence type="ECO:0000313" key="2">
    <source>
        <dbReference type="Proteomes" id="UP000790709"/>
    </source>
</evidence>
<keyword evidence="2" id="KW-1185">Reference proteome</keyword>
<reference evidence="1" key="1">
    <citation type="journal article" date="2021" name="New Phytol.">
        <title>Evolutionary innovations through gain and loss of genes in the ectomycorrhizal Boletales.</title>
        <authorList>
            <person name="Wu G."/>
            <person name="Miyauchi S."/>
            <person name="Morin E."/>
            <person name="Kuo A."/>
            <person name="Drula E."/>
            <person name="Varga T."/>
            <person name="Kohler A."/>
            <person name="Feng B."/>
            <person name="Cao Y."/>
            <person name="Lipzen A."/>
            <person name="Daum C."/>
            <person name="Hundley H."/>
            <person name="Pangilinan J."/>
            <person name="Johnson J."/>
            <person name="Barry K."/>
            <person name="LaButti K."/>
            <person name="Ng V."/>
            <person name="Ahrendt S."/>
            <person name="Min B."/>
            <person name="Choi I.G."/>
            <person name="Park H."/>
            <person name="Plett J.M."/>
            <person name="Magnuson J."/>
            <person name="Spatafora J.W."/>
            <person name="Nagy L.G."/>
            <person name="Henrissat B."/>
            <person name="Grigoriev I.V."/>
            <person name="Yang Z.L."/>
            <person name="Xu J."/>
            <person name="Martin F.M."/>
        </authorList>
    </citation>
    <scope>NUCLEOTIDE SEQUENCE</scope>
    <source>
        <strain evidence="1">KUC20120723A-06</strain>
    </source>
</reference>